<gene>
    <name evidence="5" type="ORF">ABW01_03975</name>
</gene>
<keyword evidence="2 4" id="KW-0489">Methyltransferase</keyword>
<dbReference type="Gene3D" id="3.40.50.150">
    <property type="entry name" value="Vaccinia Virus protein VP39"/>
    <property type="match status" value="1"/>
</dbReference>
<comment type="function">
    <text evidence="4">Exhibits S-adenosyl-L-methionine-dependent methyltransferase activity.</text>
</comment>
<evidence type="ECO:0000313" key="6">
    <source>
        <dbReference type="Proteomes" id="UP000035904"/>
    </source>
</evidence>
<evidence type="ECO:0000256" key="3">
    <source>
        <dbReference type="ARBA" id="ARBA00022679"/>
    </source>
</evidence>
<keyword evidence="4" id="KW-0949">S-adenosyl-L-methionine</keyword>
<dbReference type="EC" id="2.1.1.-" evidence="4"/>
<dbReference type="InterPro" id="IPR011610">
    <property type="entry name" value="SAM_mthyl_Trfase_ML2640-like"/>
</dbReference>
<comment type="similarity">
    <text evidence="1 4">Belongs to the UPF0677 family.</text>
</comment>
<evidence type="ECO:0000256" key="1">
    <source>
        <dbReference type="ARBA" id="ARBA00008138"/>
    </source>
</evidence>
<dbReference type="eggNOG" id="COG3315">
    <property type="taxonomic scope" value="Bacteria"/>
</dbReference>
<evidence type="ECO:0000313" key="5">
    <source>
        <dbReference type="EMBL" id="KLV21443.1"/>
    </source>
</evidence>
<reference evidence="5 6" key="1">
    <citation type="submission" date="2015-05" db="EMBL/GenBank/DDBJ databases">
        <title>Whole genome sequence and identification of bacterial endophytes from Costus igneus.</title>
        <authorList>
            <person name="Lee Y.P."/>
            <person name="Gan H.M."/>
            <person name="Eng W."/>
            <person name="Wheatley M.S."/>
            <person name="Caraballo A."/>
            <person name="Polter S."/>
            <person name="Savka M.A."/>
            <person name="Hudson A.O."/>
        </authorList>
    </citation>
    <scope>NUCLEOTIDE SEQUENCE [LARGE SCALE GENOMIC DNA]</scope>
    <source>
        <strain evidence="5 6">RIT375</strain>
    </source>
</reference>
<sequence length="306" mass="35412">MCVKKGEASITSLVSAFGRAYHSEFDNPKIFDDYVAKDFISQKERNDIEMNMVQGMHFFNTDIAQQFQDNPQEILKWITQVQLSPTPLARAAYCERVLLHEITLGTKQYVILGAGLDTFSFRHRELENKIEVFEVDHPSTQKFKKERIKEAELEVPNHLHFVSMDFTKGFSYEQLQNEGFENKKTFFSLLGVSYYLTKEELSSLIECLFEMVPEGSSIVFDYPDENLFTEKGLSNRVENMVKMAAIGGEPMKSCFSYAEMEALLEKAGLLIYEHLSPKDINTFYFEGRNDYLKAFETVHYVHAVKR</sequence>
<dbReference type="GO" id="GO:0032259">
    <property type="term" value="P:methylation"/>
    <property type="evidence" value="ECO:0007669"/>
    <property type="project" value="UniProtKB-KW"/>
</dbReference>
<dbReference type="InterPro" id="IPR007213">
    <property type="entry name" value="Ppm1/Ppm2/Tcmp"/>
</dbReference>
<dbReference type="EMBL" id="LDPG01000001">
    <property type="protein sequence ID" value="KLV21443.1"/>
    <property type="molecule type" value="Genomic_DNA"/>
</dbReference>
<dbReference type="NCBIfam" id="TIGR00027">
    <property type="entry name" value="mthyl_TIGR00027"/>
    <property type="match status" value="1"/>
</dbReference>
<dbReference type="Proteomes" id="UP000035904">
    <property type="component" value="Unassembled WGS sequence"/>
</dbReference>
<accession>A0A0J1I655</accession>
<dbReference type="PANTHER" id="PTHR43619">
    <property type="entry name" value="S-ADENOSYL-L-METHIONINE-DEPENDENT METHYLTRANSFERASE YKTD-RELATED"/>
    <property type="match status" value="1"/>
</dbReference>
<dbReference type="AlphaFoldDB" id="A0A0J1I655"/>
<dbReference type="Pfam" id="PF04072">
    <property type="entry name" value="LCM"/>
    <property type="match status" value="1"/>
</dbReference>
<dbReference type="PANTHER" id="PTHR43619:SF2">
    <property type="entry name" value="S-ADENOSYL-L-METHIONINE-DEPENDENT METHYLTRANSFERASES SUPERFAMILY PROTEIN"/>
    <property type="match status" value="1"/>
</dbReference>
<dbReference type="InterPro" id="IPR029063">
    <property type="entry name" value="SAM-dependent_MTases_sf"/>
</dbReference>
<dbReference type="SUPFAM" id="SSF53335">
    <property type="entry name" value="S-adenosyl-L-methionine-dependent methyltransferases"/>
    <property type="match status" value="1"/>
</dbReference>
<dbReference type="PATRIC" id="fig|1392.242.peg.827"/>
<organism evidence="5 6">
    <name type="scientific">Bacillus anthracis</name>
    <name type="common">anthrax bacterium</name>
    <dbReference type="NCBI Taxonomy" id="1392"/>
    <lineage>
        <taxon>Bacteria</taxon>
        <taxon>Bacillati</taxon>
        <taxon>Bacillota</taxon>
        <taxon>Bacilli</taxon>
        <taxon>Bacillales</taxon>
        <taxon>Bacillaceae</taxon>
        <taxon>Bacillus</taxon>
        <taxon>Bacillus cereus group</taxon>
    </lineage>
</organism>
<keyword evidence="3 5" id="KW-0808">Transferase</keyword>
<evidence type="ECO:0000256" key="2">
    <source>
        <dbReference type="ARBA" id="ARBA00022603"/>
    </source>
</evidence>
<evidence type="ECO:0000256" key="4">
    <source>
        <dbReference type="RuleBase" id="RU362030"/>
    </source>
</evidence>
<proteinExistence type="inferred from homology"/>
<comment type="caution">
    <text evidence="5">The sequence shown here is derived from an EMBL/GenBank/DDBJ whole genome shotgun (WGS) entry which is preliminary data.</text>
</comment>
<name>A0A0J1I655_BACAN</name>
<protein>
    <recommendedName>
        <fullName evidence="4">S-adenosyl-L-methionine-dependent methyltransferase</fullName>
        <ecNumber evidence="4">2.1.1.-</ecNumber>
    </recommendedName>
</protein>
<dbReference type="GO" id="GO:0008168">
    <property type="term" value="F:methyltransferase activity"/>
    <property type="evidence" value="ECO:0007669"/>
    <property type="project" value="UniProtKB-UniRule"/>
</dbReference>